<dbReference type="InterPro" id="IPR006175">
    <property type="entry name" value="YjgF/YER057c/UK114"/>
</dbReference>
<evidence type="ECO:0000313" key="2">
    <source>
        <dbReference type="Proteomes" id="UP001521074"/>
    </source>
</evidence>
<reference evidence="1 2" key="1">
    <citation type="submission" date="2021-12" db="EMBL/GenBank/DDBJ databases">
        <title>Genome sequence of Acetobacter sicerae DmPark20a_162.</title>
        <authorList>
            <person name="Chaston J.M."/>
        </authorList>
    </citation>
    <scope>NUCLEOTIDE SEQUENCE [LARGE SCALE GENOMIC DNA]</scope>
    <source>
        <strain evidence="1 2">DmPark20a_162</strain>
    </source>
</reference>
<dbReference type="SUPFAM" id="SSF55298">
    <property type="entry name" value="YjgF-like"/>
    <property type="match status" value="1"/>
</dbReference>
<dbReference type="Gene3D" id="3.30.1330.40">
    <property type="entry name" value="RutC-like"/>
    <property type="match status" value="1"/>
</dbReference>
<name>A0ABS8VWL6_9PROT</name>
<dbReference type="PANTHER" id="PTHR43857:SF1">
    <property type="entry name" value="YJGH FAMILY PROTEIN"/>
    <property type="match status" value="1"/>
</dbReference>
<protein>
    <submittedName>
        <fullName evidence="1">Uncharacterized protein</fullName>
    </submittedName>
</protein>
<sequence>MEAATALMRTRYDRPENAPVDSLLRLDTVQPSYEHSHEGMRVRRLRGFDSRTGDFPSRIGDQCRLAFSAGDAALATRGASLQDVVRVVYLVKDASKLSSCGSFASNALGDNRPATTVLVVEKFDRPEIEIELELIARIPENVLAS</sequence>
<comment type="caution">
    <text evidence="1">The sequence shown here is derived from an EMBL/GenBank/DDBJ whole genome shotgun (WGS) entry which is preliminary data.</text>
</comment>
<dbReference type="RefSeq" id="WP_173573219.1">
    <property type="nucleotide sequence ID" value="NZ_JAAABN010000003.1"/>
</dbReference>
<proteinExistence type="predicted"/>
<organism evidence="1 2">
    <name type="scientific">Acetobacter sicerae</name>
    <dbReference type="NCBI Taxonomy" id="85325"/>
    <lineage>
        <taxon>Bacteria</taxon>
        <taxon>Pseudomonadati</taxon>
        <taxon>Pseudomonadota</taxon>
        <taxon>Alphaproteobacteria</taxon>
        <taxon>Acetobacterales</taxon>
        <taxon>Acetobacteraceae</taxon>
        <taxon>Acetobacter</taxon>
    </lineage>
</organism>
<dbReference type="Pfam" id="PF01042">
    <property type="entry name" value="Ribonuc_L-PSP"/>
    <property type="match status" value="1"/>
</dbReference>
<dbReference type="InterPro" id="IPR035959">
    <property type="entry name" value="RutC-like_sf"/>
</dbReference>
<accession>A0ABS8VWL6</accession>
<dbReference type="PANTHER" id="PTHR43857">
    <property type="entry name" value="BLR7761 PROTEIN"/>
    <property type="match status" value="1"/>
</dbReference>
<dbReference type="EMBL" id="JAJSOJ010000018">
    <property type="protein sequence ID" value="MCE0743713.1"/>
    <property type="molecule type" value="Genomic_DNA"/>
</dbReference>
<dbReference type="Proteomes" id="UP001521074">
    <property type="component" value="Unassembled WGS sequence"/>
</dbReference>
<gene>
    <name evidence="1" type="ORF">LWC05_07365</name>
</gene>
<keyword evidence="2" id="KW-1185">Reference proteome</keyword>
<evidence type="ECO:0000313" key="1">
    <source>
        <dbReference type="EMBL" id="MCE0743713.1"/>
    </source>
</evidence>